<protein>
    <recommendedName>
        <fullName evidence="3">Alpha-L-rhamnosidase six-hairpin glycosidase domain-containing protein</fullName>
    </recommendedName>
</protein>
<dbReference type="RefSeq" id="WP_112260407.1">
    <property type="nucleotide sequence ID" value="NZ_QMIG01000045.1"/>
</dbReference>
<comment type="caution">
    <text evidence="1">The sequence shown here is derived from an EMBL/GenBank/DDBJ whole genome shotgun (WGS) entry which is preliminary data.</text>
</comment>
<dbReference type="AlphaFoldDB" id="A0A329QDM8"/>
<dbReference type="EMBL" id="QMIG01000045">
    <property type="protein sequence ID" value="RAW09352.1"/>
    <property type="molecule type" value="Genomic_DNA"/>
</dbReference>
<dbReference type="OrthoDB" id="5165349at2"/>
<keyword evidence="2" id="KW-1185">Reference proteome</keyword>
<dbReference type="Proteomes" id="UP000250462">
    <property type="component" value="Unassembled WGS sequence"/>
</dbReference>
<reference evidence="1 2" key="1">
    <citation type="submission" date="2018-06" db="EMBL/GenBank/DDBJ databases">
        <title>Phytoactinopolyspora halophila sp. nov., a novel halophilic actinomycete isolated from a saline soil in China.</title>
        <authorList>
            <person name="Tang S.-K."/>
        </authorList>
    </citation>
    <scope>NUCLEOTIDE SEQUENCE [LARGE SCALE GENOMIC DNA]</scope>
    <source>
        <strain evidence="1 2">YIM 96934</strain>
    </source>
</reference>
<gene>
    <name evidence="1" type="ORF">DPM12_21495</name>
</gene>
<evidence type="ECO:0000313" key="1">
    <source>
        <dbReference type="EMBL" id="RAW09352.1"/>
    </source>
</evidence>
<dbReference type="InterPro" id="IPR012341">
    <property type="entry name" value="6hp_glycosidase-like_sf"/>
</dbReference>
<sequence length="698" mass="76514">MSIPTIPTVEDFTSDVIVDRYDDMINPPGLTNHLATAQADHDVVAVRSLNVPPVSQGDCVTGQLYLGGRLARSYGEAVEVQWRPDQVLRRTRIDDWQVHTTTVCPPGEAGIIVRIDVTNDGAQDRELRLGLWIDSTVTRSGEPWLAGPPPQAANSVTVDGARRVGRPDDGSAVSVQGLVDGSGRDVTDANGTARMIEARVDVPAGQRRTFAYLHVIGGGEAEVTAAYERIAADVPGAVAAARTTWDANLAAMFTPGNTEFGGNLPVLVTGNDALRRLYWWGAMGVLWFRRDNPASVLGRTYDTLMPRYWQTTTFIWDYSLSSYVHALLDPDVMRRQIAHWVGLDIDHHYGTEWLTGGPVGRWYSVNHYAMTRLVNDYLRLHGDDGFLDEKLTSSSGQTRSLADHVRYWATAWQGLRSASGLADYGKIDNLLECVSTYVHEVASLNAANVWNMRAAAEISEFRGQRAAADELRTQADELLNLVNELYVPGKGYFHTRQPDGSLVECRHCYDFATVGTTVGADLPARQRDEMVRFFVEELRTPAWMRALSPWDEDAGYSVRADHQWNGAYPAWPPEAARAAITLGHPEVVLEWLPGLAGTANQGPPGQAHFVEEAIEPINGGARKTPPQLPYIIDWSCSSAGSWCELVLAGIFGLEVDLDGGVRAGGCIADLDPNARLEGLVVQGRRYDVIGGDVVPSEW</sequence>
<organism evidence="1 2">
    <name type="scientific">Phytoactinopolyspora halophila</name>
    <dbReference type="NCBI Taxonomy" id="1981511"/>
    <lineage>
        <taxon>Bacteria</taxon>
        <taxon>Bacillati</taxon>
        <taxon>Actinomycetota</taxon>
        <taxon>Actinomycetes</taxon>
        <taxon>Jiangellales</taxon>
        <taxon>Jiangellaceae</taxon>
        <taxon>Phytoactinopolyspora</taxon>
    </lineage>
</organism>
<proteinExistence type="predicted"/>
<dbReference type="SUPFAM" id="SSF48208">
    <property type="entry name" value="Six-hairpin glycosidases"/>
    <property type="match status" value="1"/>
</dbReference>
<dbReference type="InterPro" id="IPR008928">
    <property type="entry name" value="6-hairpin_glycosidase_sf"/>
</dbReference>
<dbReference type="GO" id="GO:0005975">
    <property type="term" value="P:carbohydrate metabolic process"/>
    <property type="evidence" value="ECO:0007669"/>
    <property type="project" value="InterPro"/>
</dbReference>
<evidence type="ECO:0008006" key="3">
    <source>
        <dbReference type="Google" id="ProtNLM"/>
    </source>
</evidence>
<evidence type="ECO:0000313" key="2">
    <source>
        <dbReference type="Proteomes" id="UP000250462"/>
    </source>
</evidence>
<name>A0A329QDM8_9ACTN</name>
<dbReference type="Gene3D" id="1.50.10.10">
    <property type="match status" value="1"/>
</dbReference>
<accession>A0A329QDM8</accession>